<dbReference type="EMBL" id="GECU01000379">
    <property type="protein sequence ID" value="JAT07328.1"/>
    <property type="molecule type" value="Transcribed_RNA"/>
</dbReference>
<proteinExistence type="predicted"/>
<protein>
    <submittedName>
        <fullName evidence="2">Uncharacterized protein</fullName>
    </submittedName>
</protein>
<gene>
    <name evidence="2" type="ORF">g.56505</name>
</gene>
<feature type="region of interest" description="Disordered" evidence="1">
    <location>
        <begin position="27"/>
        <end position="46"/>
    </location>
</feature>
<sequence>AIQNLRNVKKRNLVEAVRLIVHVAPSPLGGQNQQQQQQQPPLPPNYPSVDHYSYLFSGQEECFGYDYQTLRNNPALVVKSLTHALKPGPKRDPKNMSLDLVFRRALGEIAQELYDIADPGTVVVSM</sequence>
<accession>A0A1B6K7A3</accession>
<evidence type="ECO:0000313" key="2">
    <source>
        <dbReference type="EMBL" id="JAT07328.1"/>
    </source>
</evidence>
<feature type="non-terminal residue" evidence="2">
    <location>
        <position position="1"/>
    </location>
</feature>
<reference evidence="2" key="1">
    <citation type="submission" date="2015-11" db="EMBL/GenBank/DDBJ databases">
        <title>De novo transcriptome assembly of four potential Pierce s Disease insect vectors from Arizona vineyards.</title>
        <authorList>
            <person name="Tassone E.E."/>
        </authorList>
    </citation>
    <scope>NUCLEOTIDE SEQUENCE</scope>
</reference>
<dbReference type="AlphaFoldDB" id="A0A1B6K7A3"/>
<organism evidence="2">
    <name type="scientific">Homalodisca liturata</name>
    <dbReference type="NCBI Taxonomy" id="320908"/>
    <lineage>
        <taxon>Eukaryota</taxon>
        <taxon>Metazoa</taxon>
        <taxon>Ecdysozoa</taxon>
        <taxon>Arthropoda</taxon>
        <taxon>Hexapoda</taxon>
        <taxon>Insecta</taxon>
        <taxon>Pterygota</taxon>
        <taxon>Neoptera</taxon>
        <taxon>Paraneoptera</taxon>
        <taxon>Hemiptera</taxon>
        <taxon>Auchenorrhyncha</taxon>
        <taxon>Membracoidea</taxon>
        <taxon>Cicadellidae</taxon>
        <taxon>Cicadellinae</taxon>
        <taxon>Proconiini</taxon>
        <taxon>Homalodisca</taxon>
    </lineage>
</organism>
<feature type="compositionally biased region" description="Low complexity" evidence="1">
    <location>
        <begin position="27"/>
        <end position="39"/>
    </location>
</feature>
<name>A0A1B6K7A3_9HEMI</name>
<evidence type="ECO:0000256" key="1">
    <source>
        <dbReference type="SAM" id="MobiDB-lite"/>
    </source>
</evidence>
<feature type="non-terminal residue" evidence="2">
    <location>
        <position position="126"/>
    </location>
</feature>